<gene>
    <name evidence="2" type="ORF">EB796_010593</name>
</gene>
<reference evidence="2" key="1">
    <citation type="submission" date="2020-06" db="EMBL/GenBank/DDBJ databases">
        <title>Draft genome of Bugula neritina, a colonial animal packing powerful symbionts and potential medicines.</title>
        <authorList>
            <person name="Rayko M."/>
        </authorList>
    </citation>
    <scope>NUCLEOTIDE SEQUENCE [LARGE SCALE GENOMIC DNA]</scope>
    <source>
        <strain evidence="2">Kwan_BN1</strain>
    </source>
</reference>
<accession>A0A7J7JYT3</accession>
<keyword evidence="3" id="KW-1185">Reference proteome</keyword>
<organism evidence="2 3">
    <name type="scientific">Bugula neritina</name>
    <name type="common">Brown bryozoan</name>
    <name type="synonym">Sertularia neritina</name>
    <dbReference type="NCBI Taxonomy" id="10212"/>
    <lineage>
        <taxon>Eukaryota</taxon>
        <taxon>Metazoa</taxon>
        <taxon>Spiralia</taxon>
        <taxon>Lophotrochozoa</taxon>
        <taxon>Bryozoa</taxon>
        <taxon>Gymnolaemata</taxon>
        <taxon>Cheilostomatida</taxon>
        <taxon>Flustrina</taxon>
        <taxon>Buguloidea</taxon>
        <taxon>Bugulidae</taxon>
        <taxon>Bugula</taxon>
    </lineage>
</organism>
<dbReference type="Pfam" id="PF14051">
    <property type="entry name" value="DPF1-3_N"/>
    <property type="match status" value="1"/>
</dbReference>
<dbReference type="EMBL" id="VXIV02001638">
    <property type="protein sequence ID" value="KAF6031117.1"/>
    <property type="molecule type" value="Genomic_DNA"/>
</dbReference>
<evidence type="ECO:0000313" key="2">
    <source>
        <dbReference type="EMBL" id="KAF6031117.1"/>
    </source>
</evidence>
<evidence type="ECO:0000313" key="3">
    <source>
        <dbReference type="Proteomes" id="UP000593567"/>
    </source>
</evidence>
<evidence type="ECO:0000259" key="1">
    <source>
        <dbReference type="Pfam" id="PF14051"/>
    </source>
</evidence>
<comment type="caution">
    <text evidence="2">The sequence shown here is derived from an EMBL/GenBank/DDBJ whole genome shotgun (WGS) entry which is preliminary data.</text>
</comment>
<proteinExistence type="predicted"/>
<dbReference type="AlphaFoldDB" id="A0A7J7JYT3"/>
<name>A0A7J7JYT3_BUGNE</name>
<protein>
    <submittedName>
        <fullName evidence="2">DPF2</fullName>
    </submittedName>
</protein>
<dbReference type="Proteomes" id="UP000593567">
    <property type="component" value="Unassembled WGS sequence"/>
</dbReference>
<dbReference type="OrthoDB" id="1903104at2759"/>
<feature type="domain" description="DPF1-3 N-terminal" evidence="1">
    <location>
        <begin position="5"/>
        <end position="63"/>
    </location>
</feature>
<dbReference type="InterPro" id="IPR025750">
    <property type="entry name" value="DPF1-3_N"/>
</dbReference>
<sequence length="67" mass="7773">MIGDDAKYTAAMDAVRKWNSQMMTERKLRQPYLDNTTGLAQTNCHLWMSNRLRNPAVPPDISYQNEN</sequence>